<comment type="caution">
    <text evidence="1">The sequence shown here is derived from an EMBL/GenBank/DDBJ whole genome shotgun (WGS) entry which is preliminary data.</text>
</comment>
<dbReference type="InterPro" id="IPR004547">
    <property type="entry name" value="Glucosamine6P_isomerase"/>
</dbReference>
<evidence type="ECO:0000313" key="1">
    <source>
        <dbReference type="EMBL" id="HIZ09331.1"/>
    </source>
</evidence>
<evidence type="ECO:0008006" key="3">
    <source>
        <dbReference type="Google" id="ProtNLM"/>
    </source>
</evidence>
<accession>A0A9D2D668</accession>
<dbReference type="Gene3D" id="3.40.50.1360">
    <property type="match status" value="1"/>
</dbReference>
<sequence>MIDRKKLYEWCSVPADKLQGNPNLKVPLRVVRDSAHMGEVMARDLVEEIKLANKEKRQIRAIIPCGPMAWYVPFARMINEERVSMKNFIGLHMDECLDWQGRLLDEDDPQNFHSFMQKNFYGAIDEELRTPEEQRFYPTPDNLAFMHEKAMEAPVDITLGGWGQDGHVAYNQARRNPYSPLTLDQLRESVIRVQDNNWDTVVAIAQRNFGGGYQFVAPMSITYGLKECFSAKKIRIFSDTGAWKQTALRVVLFGDEDPEYPFTLLHEHPDVIVTATEEVCRHPIAEHPEWKFRGINA</sequence>
<dbReference type="Proteomes" id="UP000824025">
    <property type="component" value="Unassembled WGS sequence"/>
</dbReference>
<dbReference type="SUPFAM" id="SSF100950">
    <property type="entry name" value="NagB/RpiA/CoA transferase-like"/>
    <property type="match status" value="1"/>
</dbReference>
<reference evidence="1" key="1">
    <citation type="journal article" date="2021" name="PeerJ">
        <title>Extensive microbial diversity within the chicken gut microbiome revealed by metagenomics and culture.</title>
        <authorList>
            <person name="Gilroy R."/>
            <person name="Ravi A."/>
            <person name="Getino M."/>
            <person name="Pursley I."/>
            <person name="Horton D.L."/>
            <person name="Alikhan N.F."/>
            <person name="Baker D."/>
            <person name="Gharbi K."/>
            <person name="Hall N."/>
            <person name="Watson M."/>
            <person name="Adriaenssens E.M."/>
            <person name="Foster-Nyarko E."/>
            <person name="Jarju S."/>
            <person name="Secka A."/>
            <person name="Antonio M."/>
            <person name="Oren A."/>
            <person name="Chaudhuri R.R."/>
            <person name="La Ragione R."/>
            <person name="Hildebrand F."/>
            <person name="Pallen M.J."/>
        </authorList>
    </citation>
    <scope>NUCLEOTIDE SEQUENCE</scope>
    <source>
        <strain evidence="1">CHK192-19661</strain>
    </source>
</reference>
<proteinExistence type="predicted"/>
<dbReference type="InterPro" id="IPR037171">
    <property type="entry name" value="NagB/RpiA_transferase-like"/>
</dbReference>
<organism evidence="1 2">
    <name type="scientific">Candidatus Borkfalkia avicola</name>
    <dbReference type="NCBI Taxonomy" id="2838503"/>
    <lineage>
        <taxon>Bacteria</taxon>
        <taxon>Bacillati</taxon>
        <taxon>Bacillota</taxon>
        <taxon>Clostridia</taxon>
        <taxon>Christensenellales</taxon>
        <taxon>Christensenellaceae</taxon>
        <taxon>Candidatus Borkfalkia</taxon>
    </lineage>
</organism>
<dbReference type="EMBL" id="DXCF01000013">
    <property type="protein sequence ID" value="HIZ09331.1"/>
    <property type="molecule type" value="Genomic_DNA"/>
</dbReference>
<dbReference type="GO" id="GO:0006046">
    <property type="term" value="P:N-acetylglucosamine catabolic process"/>
    <property type="evidence" value="ECO:0007669"/>
    <property type="project" value="TreeGrafter"/>
</dbReference>
<dbReference type="GO" id="GO:0005737">
    <property type="term" value="C:cytoplasm"/>
    <property type="evidence" value="ECO:0007669"/>
    <property type="project" value="TreeGrafter"/>
</dbReference>
<evidence type="ECO:0000313" key="2">
    <source>
        <dbReference type="Proteomes" id="UP000824025"/>
    </source>
</evidence>
<gene>
    <name evidence="1" type="ORF">H9726_02465</name>
</gene>
<name>A0A9D2D668_9FIRM</name>
<protein>
    <recommendedName>
        <fullName evidence="3">Glucosamine-6-phosphate deaminase</fullName>
    </recommendedName>
</protein>
<dbReference type="GO" id="GO:0004342">
    <property type="term" value="F:glucosamine-6-phosphate deaminase activity"/>
    <property type="evidence" value="ECO:0007669"/>
    <property type="project" value="InterPro"/>
</dbReference>
<dbReference type="PANTHER" id="PTHR11280">
    <property type="entry name" value="GLUCOSAMINE-6-PHOSPHATE ISOMERASE"/>
    <property type="match status" value="1"/>
</dbReference>
<dbReference type="AlphaFoldDB" id="A0A9D2D668"/>
<dbReference type="PANTHER" id="PTHR11280:SF5">
    <property type="entry name" value="GLUCOSAMINE-6-PHOSPHATE ISOMERASE"/>
    <property type="match status" value="1"/>
</dbReference>
<reference evidence="1" key="2">
    <citation type="submission" date="2021-04" db="EMBL/GenBank/DDBJ databases">
        <authorList>
            <person name="Gilroy R."/>
        </authorList>
    </citation>
    <scope>NUCLEOTIDE SEQUENCE</scope>
    <source>
        <strain evidence="1">CHK192-19661</strain>
    </source>
</reference>
<dbReference type="GO" id="GO:0019262">
    <property type="term" value="P:N-acetylneuraminate catabolic process"/>
    <property type="evidence" value="ECO:0007669"/>
    <property type="project" value="TreeGrafter"/>
</dbReference>
<dbReference type="GO" id="GO:0006043">
    <property type="term" value="P:glucosamine catabolic process"/>
    <property type="evidence" value="ECO:0007669"/>
    <property type="project" value="TreeGrafter"/>
</dbReference>
<dbReference type="GO" id="GO:0042802">
    <property type="term" value="F:identical protein binding"/>
    <property type="evidence" value="ECO:0007669"/>
    <property type="project" value="TreeGrafter"/>
</dbReference>